<dbReference type="AlphaFoldDB" id="A0A3D8YIW4"/>
<dbReference type="GO" id="GO:0005524">
    <property type="term" value="F:ATP binding"/>
    <property type="evidence" value="ECO:0007669"/>
    <property type="project" value="UniProtKB-KW"/>
</dbReference>
<feature type="non-terminal residue" evidence="3">
    <location>
        <position position="1"/>
    </location>
</feature>
<feature type="non-terminal residue" evidence="3">
    <location>
        <position position="129"/>
    </location>
</feature>
<sequence length="129" mass="14576">DSHQTIGVFVRPTHYQNPLFEKLERAKEWVLRLLEDEGFESFMIGSLDGATDERLVEKAYAFLCLGGDGTILGALRMTHSYNKPCFGVRIGNLGFLSAVELNGLKDFLQDLRHNRIKLEEHLALEGRIG</sequence>
<accession>A0A3D8YIW4</accession>
<name>A0A3D8YIW4_STAPS</name>
<evidence type="ECO:0000256" key="1">
    <source>
        <dbReference type="ARBA" id="ARBA00022741"/>
    </source>
</evidence>
<proteinExistence type="predicted"/>
<keyword evidence="3" id="KW-0418">Kinase</keyword>
<dbReference type="Gene3D" id="3.40.50.10330">
    <property type="entry name" value="Probable inorganic polyphosphate/atp-NAD kinase, domain 1"/>
    <property type="match status" value="1"/>
</dbReference>
<dbReference type="SUPFAM" id="SSF111331">
    <property type="entry name" value="NAD kinase/diacylglycerol kinase-like"/>
    <property type="match status" value="1"/>
</dbReference>
<protein>
    <submittedName>
        <fullName evidence="3">NAD(+) kinase</fullName>
    </submittedName>
</protein>
<evidence type="ECO:0000256" key="2">
    <source>
        <dbReference type="ARBA" id="ARBA00022840"/>
    </source>
</evidence>
<comment type="caution">
    <text evidence="3">The sequence shown here is derived from an EMBL/GenBank/DDBJ whole genome shotgun (WGS) entry which is preliminary data.</text>
</comment>
<organism evidence="3 4">
    <name type="scientific">Staphylococcus pseudintermedius</name>
    <dbReference type="NCBI Taxonomy" id="283734"/>
    <lineage>
        <taxon>Bacteria</taxon>
        <taxon>Bacillati</taxon>
        <taxon>Bacillota</taxon>
        <taxon>Bacilli</taxon>
        <taxon>Bacillales</taxon>
        <taxon>Staphylococcaceae</taxon>
        <taxon>Staphylococcus</taxon>
        <taxon>Staphylococcus intermedius group</taxon>
    </lineage>
</organism>
<reference evidence="4" key="1">
    <citation type="journal article" date="2018" name="Vet. Microbiol.">
        <title>Molecular epidemiology of methicillin-resistant staphylococci amongst veterinary personnel, personnel-owned pets, patients and the hospital environment of two companion animal veterinary hospitals.</title>
        <authorList>
            <person name="Worthing K.A."/>
            <person name="Brown J."/>
            <person name="Gerber L."/>
            <person name="Abraham S."/>
            <person name="Trott D."/>
            <person name="Norris J.M."/>
        </authorList>
    </citation>
    <scope>NUCLEOTIDE SEQUENCE [LARGE SCALE GENOMIC DNA]</scope>
    <source>
        <strain evidence="4">ST496-2</strain>
    </source>
</reference>
<gene>
    <name evidence="3" type="ORF">DV961_14215</name>
</gene>
<dbReference type="InterPro" id="IPR002504">
    <property type="entry name" value="NADK"/>
</dbReference>
<evidence type="ECO:0000313" key="4">
    <source>
        <dbReference type="Proteomes" id="UP000256409"/>
    </source>
</evidence>
<keyword evidence="2" id="KW-0067">ATP-binding</keyword>
<dbReference type="Proteomes" id="UP000256409">
    <property type="component" value="Unassembled WGS sequence"/>
</dbReference>
<dbReference type="GO" id="GO:0003951">
    <property type="term" value="F:NAD+ kinase activity"/>
    <property type="evidence" value="ECO:0007669"/>
    <property type="project" value="InterPro"/>
</dbReference>
<dbReference type="InterPro" id="IPR016064">
    <property type="entry name" value="NAD/diacylglycerol_kinase_sf"/>
</dbReference>
<dbReference type="GO" id="GO:0051287">
    <property type="term" value="F:NAD binding"/>
    <property type="evidence" value="ECO:0007669"/>
    <property type="project" value="UniProtKB-ARBA"/>
</dbReference>
<evidence type="ECO:0000313" key="3">
    <source>
        <dbReference type="EMBL" id="REA79530.1"/>
    </source>
</evidence>
<dbReference type="EMBL" id="QQPC01000329">
    <property type="protein sequence ID" value="REA79530.1"/>
    <property type="molecule type" value="Genomic_DNA"/>
</dbReference>
<dbReference type="GO" id="GO:0006741">
    <property type="term" value="P:NADP+ biosynthetic process"/>
    <property type="evidence" value="ECO:0007669"/>
    <property type="project" value="InterPro"/>
</dbReference>
<keyword evidence="1" id="KW-0547">Nucleotide-binding</keyword>
<dbReference type="Pfam" id="PF01513">
    <property type="entry name" value="NAD_kinase"/>
    <property type="match status" value="1"/>
</dbReference>
<keyword evidence="3" id="KW-0808">Transferase</keyword>
<dbReference type="InterPro" id="IPR017438">
    <property type="entry name" value="ATP-NAD_kinase_N"/>
</dbReference>